<proteinExistence type="predicted"/>
<dbReference type="Pfam" id="PF13505">
    <property type="entry name" value="OMP_b-brl"/>
    <property type="match status" value="1"/>
</dbReference>
<dbReference type="Proteomes" id="UP000189339">
    <property type="component" value="Unassembled WGS sequence"/>
</dbReference>
<feature type="domain" description="Outer membrane protein beta-barrel" evidence="3">
    <location>
        <begin position="15"/>
        <end position="212"/>
    </location>
</feature>
<feature type="chain" id="PRO_5012256969" evidence="2">
    <location>
        <begin position="28"/>
        <end position="215"/>
    </location>
</feature>
<evidence type="ECO:0000313" key="4">
    <source>
        <dbReference type="EMBL" id="ONF45295.1"/>
    </source>
</evidence>
<dbReference type="SUPFAM" id="SSF56925">
    <property type="entry name" value="OMPA-like"/>
    <property type="match status" value="1"/>
</dbReference>
<accession>A0A1V2DX13</accession>
<dbReference type="STRING" id="135739.BTO32_02190"/>
<evidence type="ECO:0000256" key="1">
    <source>
        <dbReference type="ARBA" id="ARBA00022729"/>
    </source>
</evidence>
<dbReference type="RefSeq" id="WP_076722789.1">
    <property type="nucleotide sequence ID" value="NZ_MSCW01000001.1"/>
</dbReference>
<comment type="caution">
    <text evidence="4">The sequence shown here is derived from an EMBL/GenBank/DDBJ whole genome shotgun (WGS) entry which is preliminary data.</text>
</comment>
<dbReference type="InterPro" id="IPR030820">
    <property type="entry name" value="OMP_myx_plus_Proteobacteria"/>
</dbReference>
<sequence length="215" mass="23418">MENRTEYLFLTPALLAGLLALPVTAVASDDERPLIEPDVTPVPVTEDRIDTENFEVGGFAGFLTIEDFESSWLVGAKLTYHLSEAFFFEAGVGVAEAGETSFETLAGNVEVLTDSEREYRFYNLNLGYNLLPGEAFPTEGLAFNTNFYLIGGAGATDFAGDTRFTLNAGAGYQVLLTDDIAVHLELRQHFYRIDVLGDEKTAISTQASAGLSVFF</sequence>
<dbReference type="OrthoDB" id="9150045at2"/>
<gene>
    <name evidence="4" type="ORF">BTO32_02190</name>
</gene>
<protein>
    <submittedName>
        <fullName evidence="4">Outer membrane beta-barrel domain-containing protein</fullName>
    </submittedName>
</protein>
<dbReference type="InterPro" id="IPR027385">
    <property type="entry name" value="Beta-barrel_OMP"/>
</dbReference>
<dbReference type="InterPro" id="IPR011250">
    <property type="entry name" value="OMP/PagP_B-barrel"/>
</dbReference>
<evidence type="ECO:0000313" key="5">
    <source>
        <dbReference type="Proteomes" id="UP000189339"/>
    </source>
</evidence>
<reference evidence="4 5" key="1">
    <citation type="submission" date="2016-12" db="EMBL/GenBank/DDBJ databases">
        <title>Marinobacter lutaoensis whole genome sequencing.</title>
        <authorList>
            <person name="Verma A."/>
            <person name="Krishnamurthi S."/>
        </authorList>
    </citation>
    <scope>NUCLEOTIDE SEQUENCE [LARGE SCALE GENOMIC DNA]</scope>
    <source>
        <strain evidence="4 5">T5054</strain>
    </source>
</reference>
<dbReference type="AlphaFoldDB" id="A0A1V2DX13"/>
<dbReference type="Gene3D" id="2.40.160.20">
    <property type="match status" value="1"/>
</dbReference>
<organism evidence="4 5">
    <name type="scientific">Marinobacter lutaoensis</name>
    <dbReference type="NCBI Taxonomy" id="135739"/>
    <lineage>
        <taxon>Bacteria</taxon>
        <taxon>Pseudomonadati</taxon>
        <taxon>Pseudomonadota</taxon>
        <taxon>Gammaproteobacteria</taxon>
        <taxon>Pseudomonadales</taxon>
        <taxon>Marinobacteraceae</taxon>
        <taxon>Marinobacter</taxon>
    </lineage>
</organism>
<keyword evidence="5" id="KW-1185">Reference proteome</keyword>
<evidence type="ECO:0000256" key="2">
    <source>
        <dbReference type="SAM" id="SignalP"/>
    </source>
</evidence>
<name>A0A1V2DX13_9GAMM</name>
<feature type="signal peptide" evidence="2">
    <location>
        <begin position="1"/>
        <end position="27"/>
    </location>
</feature>
<dbReference type="EMBL" id="MSCW01000001">
    <property type="protein sequence ID" value="ONF45295.1"/>
    <property type="molecule type" value="Genomic_DNA"/>
</dbReference>
<evidence type="ECO:0000259" key="3">
    <source>
        <dbReference type="Pfam" id="PF13505"/>
    </source>
</evidence>
<keyword evidence="1 2" id="KW-0732">Signal</keyword>
<dbReference type="NCBIfam" id="TIGR04565">
    <property type="entry name" value="OMP_myx_plus"/>
    <property type="match status" value="1"/>
</dbReference>